<protein>
    <submittedName>
        <fullName evidence="2">Siphovirus Gp157 family protein</fullName>
    </submittedName>
</protein>
<organism evidence="2 3">
    <name type="scientific">Brevibacillus laterosporus</name>
    <name type="common">Bacillus laterosporus</name>
    <dbReference type="NCBI Taxonomy" id="1465"/>
    <lineage>
        <taxon>Bacteria</taxon>
        <taxon>Bacillati</taxon>
        <taxon>Bacillota</taxon>
        <taxon>Bacilli</taxon>
        <taxon>Bacillales</taxon>
        <taxon>Paenibacillaceae</taxon>
        <taxon>Brevibacillus</taxon>
    </lineage>
</organism>
<sequence length="161" mass="18234">MRLYDLAGAYAEVAQIIMDDETQTELLGDTLQSLEDAIETKADNIAKMVRNISAEADMIKLEEARLTERRKRLETKQEGLKRYLKEQLEFAGLQKVKTPIFTISLRKNPGSVQIVNESDIPQMFWVTPPPILDKKSMSERLKSGEEIPGVTLVQGTSLQIR</sequence>
<dbReference type="EMBL" id="CP033464">
    <property type="protein sequence ID" value="QDX92034.1"/>
    <property type="molecule type" value="Genomic_DNA"/>
</dbReference>
<dbReference type="Pfam" id="PF05565">
    <property type="entry name" value="Sipho_Gp157"/>
    <property type="match status" value="1"/>
</dbReference>
<evidence type="ECO:0000313" key="2">
    <source>
        <dbReference type="EMBL" id="QDX92034.1"/>
    </source>
</evidence>
<reference evidence="2 3" key="1">
    <citation type="submission" date="2018-11" db="EMBL/GenBank/DDBJ databases">
        <title>Phylogenetic determinants of toxin gene distribution in genomes of Brevibacillus laterosporus.</title>
        <authorList>
            <person name="Glare T.R."/>
            <person name="Durrant A."/>
            <person name="Berry C."/>
            <person name="Palma L."/>
            <person name="Ormskirk M."/>
            <person name="Cox M.O."/>
        </authorList>
    </citation>
    <scope>NUCLEOTIDE SEQUENCE [LARGE SCALE GENOMIC DNA]</scope>
    <source>
        <strain evidence="2 3">1821L</strain>
    </source>
</reference>
<dbReference type="OrthoDB" id="2409458at2"/>
<feature type="coiled-coil region" evidence="1">
    <location>
        <begin position="31"/>
        <end position="76"/>
    </location>
</feature>
<proteinExistence type="predicted"/>
<gene>
    <name evidence="2" type="ORF">EEL30_06425</name>
</gene>
<evidence type="ECO:0000313" key="3">
    <source>
        <dbReference type="Proteomes" id="UP000319432"/>
    </source>
</evidence>
<accession>A0A518V4W7</accession>
<dbReference type="InterPro" id="IPR008840">
    <property type="entry name" value="Sipho_Gp157"/>
</dbReference>
<name>A0A518V4W7_BRELA</name>
<dbReference type="AlphaFoldDB" id="A0A518V4W7"/>
<keyword evidence="1" id="KW-0175">Coiled coil</keyword>
<dbReference type="Proteomes" id="UP000319432">
    <property type="component" value="Chromosome"/>
</dbReference>
<evidence type="ECO:0000256" key="1">
    <source>
        <dbReference type="SAM" id="Coils"/>
    </source>
</evidence>
<keyword evidence="3" id="KW-1185">Reference proteome</keyword>